<evidence type="ECO:0000256" key="2">
    <source>
        <dbReference type="ARBA" id="ARBA00022448"/>
    </source>
</evidence>
<feature type="transmembrane region" description="Helical" evidence="8">
    <location>
        <begin position="99"/>
        <end position="119"/>
    </location>
</feature>
<dbReference type="InterPro" id="IPR004841">
    <property type="entry name" value="AA-permease/SLC12A_dom"/>
</dbReference>
<comment type="subcellular location">
    <subcellularLocation>
        <location evidence="1">Membrane</location>
        <topology evidence="1">Multi-pass membrane protein</topology>
    </subcellularLocation>
</comment>
<feature type="domain" description="Amino acid permease/ SLC12A" evidence="9">
    <location>
        <begin position="71"/>
        <end position="316"/>
    </location>
</feature>
<dbReference type="PANTHER" id="PTHR43341">
    <property type="entry name" value="AMINO ACID PERMEASE"/>
    <property type="match status" value="1"/>
</dbReference>
<protein>
    <recommendedName>
        <fullName evidence="9">Amino acid permease/ SLC12A domain-containing protein</fullName>
    </recommendedName>
</protein>
<keyword evidence="6 8" id="KW-0472">Membrane</keyword>
<dbReference type="Proteomes" id="UP000310039">
    <property type="component" value="Unassembled WGS sequence"/>
</dbReference>
<gene>
    <name evidence="10" type="ORF">D6C84_08653</name>
</gene>
<feature type="transmembrane region" description="Helical" evidence="8">
    <location>
        <begin position="180"/>
        <end position="202"/>
    </location>
</feature>
<comment type="caution">
    <text evidence="10">The sequence shown here is derived from an EMBL/GenBank/DDBJ whole genome shotgun (WGS) entry which is preliminary data.</text>
</comment>
<evidence type="ECO:0000259" key="9">
    <source>
        <dbReference type="Pfam" id="PF00324"/>
    </source>
</evidence>
<feature type="transmembrane region" description="Helical" evidence="8">
    <location>
        <begin position="214"/>
        <end position="236"/>
    </location>
</feature>
<evidence type="ECO:0000313" key="11">
    <source>
        <dbReference type="Proteomes" id="UP000310039"/>
    </source>
</evidence>
<dbReference type="InterPro" id="IPR004840">
    <property type="entry name" value="Amino_acid_permease_CS"/>
</dbReference>
<evidence type="ECO:0000256" key="7">
    <source>
        <dbReference type="SAM" id="MobiDB-lite"/>
    </source>
</evidence>
<organism evidence="10 11">
    <name type="scientific">Aureobasidium pullulans</name>
    <name type="common">Black yeast</name>
    <name type="synonym">Pullularia pullulans</name>
    <dbReference type="NCBI Taxonomy" id="5580"/>
    <lineage>
        <taxon>Eukaryota</taxon>
        <taxon>Fungi</taxon>
        <taxon>Dikarya</taxon>
        <taxon>Ascomycota</taxon>
        <taxon>Pezizomycotina</taxon>
        <taxon>Dothideomycetes</taxon>
        <taxon>Dothideomycetidae</taxon>
        <taxon>Dothideales</taxon>
        <taxon>Saccotheciaceae</taxon>
        <taxon>Aureobasidium</taxon>
    </lineage>
</organism>
<evidence type="ECO:0000256" key="1">
    <source>
        <dbReference type="ARBA" id="ARBA00004141"/>
    </source>
</evidence>
<keyword evidence="2" id="KW-0813">Transport</keyword>
<feature type="transmembrane region" description="Helical" evidence="8">
    <location>
        <begin position="323"/>
        <end position="345"/>
    </location>
</feature>
<dbReference type="EMBL" id="QZBT01000181">
    <property type="protein sequence ID" value="THZ76955.1"/>
    <property type="molecule type" value="Genomic_DNA"/>
</dbReference>
<dbReference type="Gene3D" id="1.20.1740.10">
    <property type="entry name" value="Amino acid/polyamine transporter I"/>
    <property type="match status" value="1"/>
</dbReference>
<dbReference type="InterPro" id="IPR050524">
    <property type="entry name" value="APC_YAT"/>
</dbReference>
<evidence type="ECO:0000256" key="8">
    <source>
        <dbReference type="SAM" id="Phobius"/>
    </source>
</evidence>
<evidence type="ECO:0000256" key="6">
    <source>
        <dbReference type="ARBA" id="ARBA00023136"/>
    </source>
</evidence>
<feature type="region of interest" description="Disordered" evidence="7">
    <location>
        <begin position="1"/>
        <end position="25"/>
    </location>
</feature>
<feature type="transmembrane region" description="Helical" evidence="8">
    <location>
        <begin position="72"/>
        <end position="93"/>
    </location>
</feature>
<dbReference type="GO" id="GO:0016020">
    <property type="term" value="C:membrane"/>
    <property type="evidence" value="ECO:0007669"/>
    <property type="project" value="UniProtKB-SubCell"/>
</dbReference>
<feature type="transmembrane region" description="Helical" evidence="8">
    <location>
        <begin position="153"/>
        <end position="174"/>
    </location>
</feature>
<dbReference type="AlphaFoldDB" id="A0A4S9XCN4"/>
<evidence type="ECO:0000256" key="3">
    <source>
        <dbReference type="ARBA" id="ARBA00022692"/>
    </source>
</evidence>
<feature type="compositionally biased region" description="Polar residues" evidence="7">
    <location>
        <begin position="14"/>
        <end position="25"/>
    </location>
</feature>
<sequence>MRMEKTAHEDVTGGKTSPELSPQLSNDGYVTDYAAPKASLMTRLGLTPDSFKRRTLDDKHNQLNKTLKGRHLSMIAIGGSIGAGLFVGSGGALRSGGPASLLIGFGIMGVMIFNVVYALGELAIMYPISGGFYTYSVRFIDPAWGFAMGWNYVFQWAIVLPLELVVAGLTVNYWGADVNVGVWITVFFLLVVLINVFGVLGYAEEEFWAALLKLSTVSIFLIMGVIFVCGGGPSNGKYSEYVGAKNWYNPGAFSDGFPGLCSVFVTAAFSFSGTELVGLAAAESATPQKSLPSAVKQVFWRITLFYILGLFFFYVAIRPLDAEAFFASYLAIFVVIVFYIVGWVWKREGWHKLADVDVDSGRREIDWDHFNKLRAVHDSHPKWRRFLSHIF</sequence>
<feature type="compositionally biased region" description="Basic and acidic residues" evidence="7">
    <location>
        <begin position="1"/>
        <end position="12"/>
    </location>
</feature>
<feature type="transmembrane region" description="Helical" evidence="8">
    <location>
        <begin position="298"/>
        <end position="317"/>
    </location>
</feature>
<dbReference type="PROSITE" id="PS00218">
    <property type="entry name" value="AMINO_ACID_PERMEASE_1"/>
    <property type="match status" value="1"/>
</dbReference>
<reference evidence="10 11" key="1">
    <citation type="submission" date="2018-10" db="EMBL/GenBank/DDBJ databases">
        <title>Fifty Aureobasidium pullulans genomes reveal a recombining polyextremotolerant generalist.</title>
        <authorList>
            <person name="Gostincar C."/>
            <person name="Turk M."/>
            <person name="Zajc J."/>
            <person name="Gunde-Cimerman N."/>
        </authorList>
    </citation>
    <scope>NUCLEOTIDE SEQUENCE [LARGE SCALE GENOMIC DNA]</scope>
    <source>
        <strain evidence="10 11">EXF-3403</strain>
    </source>
</reference>
<keyword evidence="5 8" id="KW-1133">Transmembrane helix</keyword>
<evidence type="ECO:0000256" key="4">
    <source>
        <dbReference type="ARBA" id="ARBA00022970"/>
    </source>
</evidence>
<name>A0A4S9XCN4_AURPU</name>
<evidence type="ECO:0000313" key="10">
    <source>
        <dbReference type="EMBL" id="THZ76955.1"/>
    </source>
</evidence>
<dbReference type="Pfam" id="PF00324">
    <property type="entry name" value="AA_permease"/>
    <property type="match status" value="1"/>
</dbReference>
<proteinExistence type="predicted"/>
<keyword evidence="3 8" id="KW-0812">Transmembrane</keyword>
<dbReference type="GO" id="GO:0015171">
    <property type="term" value="F:amino acid transmembrane transporter activity"/>
    <property type="evidence" value="ECO:0007669"/>
    <property type="project" value="TreeGrafter"/>
</dbReference>
<evidence type="ECO:0000256" key="5">
    <source>
        <dbReference type="ARBA" id="ARBA00022989"/>
    </source>
</evidence>
<keyword evidence="4" id="KW-0029">Amino-acid transport</keyword>
<dbReference type="PANTHER" id="PTHR43341:SF12">
    <property type="entry name" value="AMINO ACID TRANSPORTER (EUROFUNG)"/>
    <property type="match status" value="1"/>
</dbReference>
<accession>A0A4S9XCN4</accession>